<keyword evidence="2" id="KW-1185">Reference proteome</keyword>
<proteinExistence type="predicted"/>
<dbReference type="Pfam" id="PF16868">
    <property type="entry name" value="NMT1_3"/>
    <property type="match status" value="1"/>
</dbReference>
<evidence type="ECO:0000313" key="1">
    <source>
        <dbReference type="EMBL" id="KAH6651965.1"/>
    </source>
</evidence>
<dbReference type="RefSeq" id="XP_045956243.1">
    <property type="nucleotide sequence ID" value="XM_046100391.1"/>
</dbReference>
<sequence length="337" mass="36980">MDILTSNQKKAGEPQIERSVTLNFQGDWGQANFHRICAWLTQEFCDRAGPESQVAIWSIRHGGVEAVPNVFHGRMQMAIATPAQLMTTALTGTGIFARYGPMPSLRALAVLPQNDRMVLAIHPKYGIGSFEELRAKKPSIRIATSCNDGTNFIGHVANAYLNCHGLSQEELASWGATFVTAHRPEQAVAKVISGEADVLLEEAVMTFFWEKVIDAMNFVPLPAEPSSLAKYAVDNPGAANPDSLPLPAGFWKSLAEPLPALDFADFVVLVRDDLPDDVAHLLTWCLVETKDNIECLYEDFPPNRSPLTVPLIPANMAKTPIPLHPGARRYYTEAGYL</sequence>
<dbReference type="InterPro" id="IPR011852">
    <property type="entry name" value="TRAP_TAXI"/>
</dbReference>
<evidence type="ECO:0000313" key="2">
    <source>
        <dbReference type="Proteomes" id="UP000758603"/>
    </source>
</evidence>
<dbReference type="Proteomes" id="UP000758603">
    <property type="component" value="Unassembled WGS sequence"/>
</dbReference>
<dbReference type="Gene3D" id="3.40.190.10">
    <property type="entry name" value="Periplasmic binding protein-like II"/>
    <property type="match status" value="2"/>
</dbReference>
<accession>A0A9P8UH10</accession>
<dbReference type="GeneID" id="70129283"/>
<gene>
    <name evidence="1" type="ORF">BKA67DRAFT_537815</name>
</gene>
<reference evidence="1" key="1">
    <citation type="journal article" date="2021" name="Nat. Commun.">
        <title>Genetic determinants of endophytism in the Arabidopsis root mycobiome.</title>
        <authorList>
            <person name="Mesny F."/>
            <person name="Miyauchi S."/>
            <person name="Thiergart T."/>
            <person name="Pickel B."/>
            <person name="Atanasova L."/>
            <person name="Karlsson M."/>
            <person name="Huettel B."/>
            <person name="Barry K.W."/>
            <person name="Haridas S."/>
            <person name="Chen C."/>
            <person name="Bauer D."/>
            <person name="Andreopoulos W."/>
            <person name="Pangilinan J."/>
            <person name="LaButti K."/>
            <person name="Riley R."/>
            <person name="Lipzen A."/>
            <person name="Clum A."/>
            <person name="Drula E."/>
            <person name="Henrissat B."/>
            <person name="Kohler A."/>
            <person name="Grigoriev I.V."/>
            <person name="Martin F.M."/>
            <person name="Hacquard S."/>
        </authorList>
    </citation>
    <scope>NUCLEOTIDE SEQUENCE</scope>
    <source>
        <strain evidence="1">MPI-SDFR-AT-0073</strain>
    </source>
</reference>
<dbReference type="EMBL" id="JAGPXC010000006">
    <property type="protein sequence ID" value="KAH6651965.1"/>
    <property type="molecule type" value="Genomic_DNA"/>
</dbReference>
<dbReference type="OrthoDB" id="3583708at2759"/>
<organism evidence="1 2">
    <name type="scientific">Truncatella angustata</name>
    <dbReference type="NCBI Taxonomy" id="152316"/>
    <lineage>
        <taxon>Eukaryota</taxon>
        <taxon>Fungi</taxon>
        <taxon>Dikarya</taxon>
        <taxon>Ascomycota</taxon>
        <taxon>Pezizomycotina</taxon>
        <taxon>Sordariomycetes</taxon>
        <taxon>Xylariomycetidae</taxon>
        <taxon>Amphisphaeriales</taxon>
        <taxon>Sporocadaceae</taxon>
        <taxon>Truncatella</taxon>
    </lineage>
</organism>
<comment type="caution">
    <text evidence="1">The sequence shown here is derived from an EMBL/GenBank/DDBJ whole genome shotgun (WGS) entry which is preliminary data.</text>
</comment>
<protein>
    <submittedName>
        <fullName evidence="1">Uncharacterized protein</fullName>
    </submittedName>
</protein>
<name>A0A9P8UH10_9PEZI</name>
<dbReference type="AlphaFoldDB" id="A0A9P8UH10"/>
<dbReference type="SUPFAM" id="SSF53850">
    <property type="entry name" value="Periplasmic binding protein-like II"/>
    <property type="match status" value="1"/>
</dbReference>